<reference evidence="1" key="1">
    <citation type="submission" date="2016-10" db="EMBL/GenBank/DDBJ databases">
        <title>Sequence of Gallionella enrichment culture.</title>
        <authorList>
            <person name="Poehlein A."/>
            <person name="Muehling M."/>
            <person name="Daniel R."/>
        </authorList>
    </citation>
    <scope>NUCLEOTIDE SEQUENCE</scope>
</reference>
<comment type="caution">
    <text evidence="1">The sequence shown here is derived from an EMBL/GenBank/DDBJ whole genome shotgun (WGS) entry which is preliminary data.</text>
</comment>
<sequence length="73" mass="7821">MSKVTITLEDTDIGMVSVVYEIHGTEHEGAAVALSSRIKNYLDSVATNMGEGPIGQVRDVPRIAIPVGIQRRG</sequence>
<dbReference type="EMBL" id="MLJW01000073">
    <property type="protein sequence ID" value="OIR02608.1"/>
    <property type="molecule type" value="Genomic_DNA"/>
</dbReference>
<name>A0A1J5SEY9_9ZZZZ</name>
<organism evidence="1">
    <name type="scientific">mine drainage metagenome</name>
    <dbReference type="NCBI Taxonomy" id="410659"/>
    <lineage>
        <taxon>unclassified sequences</taxon>
        <taxon>metagenomes</taxon>
        <taxon>ecological metagenomes</taxon>
    </lineage>
</organism>
<proteinExistence type="predicted"/>
<gene>
    <name evidence="1" type="ORF">GALL_153220</name>
</gene>
<protein>
    <submittedName>
        <fullName evidence="1">Uncharacterized protein</fullName>
    </submittedName>
</protein>
<evidence type="ECO:0000313" key="1">
    <source>
        <dbReference type="EMBL" id="OIR02608.1"/>
    </source>
</evidence>
<accession>A0A1J5SEY9</accession>
<dbReference type="AlphaFoldDB" id="A0A1J5SEY9"/>